<gene>
    <name evidence="4" type="ORF">I9W95_13470</name>
</gene>
<evidence type="ECO:0000256" key="1">
    <source>
        <dbReference type="ARBA" id="ARBA00009477"/>
    </source>
</evidence>
<sequence>MKSRLFSILALMIIALAGATIWYQTQGNNLPQGIYQTNGRLEAEQVEVATKTAGRIAEVLVREGQMVQAGDLLVTIDNKQLLAKKREAQAQINAANLALEEANAGVAQRESALTLASQELKRTQTMYKKQVAPKEKLDQAQAQYDSASAALRLAKATAARTLASIDAANAALAELETLLDDTRIVAPRAGRVQYVLANAGEVLAAGGRVVTLLDISDVYMTVFLPASIAGNLALNDEAKLVLDPIPEYVVPARVSFVATDAQFTPKSVETSEERNNLMFRVKLSIEPALLQQHAEKVKTGVRGLAYVRTSEMASWGATLSKPLPENPLHAE</sequence>
<comment type="caution">
    <text evidence="4">The sequence shown here is derived from an EMBL/GenBank/DDBJ whole genome shotgun (WGS) entry which is preliminary data.</text>
</comment>
<dbReference type="EMBL" id="JAEDAH010000088">
    <property type="protein sequence ID" value="MCA6064618.1"/>
    <property type="molecule type" value="Genomic_DNA"/>
</dbReference>
<dbReference type="Pfam" id="PF25917">
    <property type="entry name" value="BSH_RND"/>
    <property type="match status" value="1"/>
</dbReference>
<reference evidence="4 5" key="1">
    <citation type="submission" date="2020-12" db="EMBL/GenBank/DDBJ databases">
        <title>Novel Thalassolituus-related marine hydrocarbonoclastic bacteria mediated algae-derived hydrocarbons mineralization in twilight zone of the northern South China Sea.</title>
        <authorList>
            <person name="Dong C."/>
        </authorList>
    </citation>
    <scope>NUCLEOTIDE SEQUENCE [LARGE SCALE GENOMIC DNA]</scope>
    <source>
        <strain evidence="4 5">IMCC1826</strain>
    </source>
</reference>
<feature type="domain" description="Multidrug resistance protein MdtA-like barrel-sandwich hybrid" evidence="3">
    <location>
        <begin position="44"/>
        <end position="207"/>
    </location>
</feature>
<protein>
    <submittedName>
        <fullName evidence="4">HlyD family efflux transporter periplasmic adaptor subunit</fullName>
    </submittedName>
</protein>
<accession>A0ABS7ZS72</accession>
<dbReference type="PANTHER" id="PTHR30438:SF2">
    <property type="entry name" value="MEMBRANE PROTEIN"/>
    <property type="match status" value="1"/>
</dbReference>
<dbReference type="Gene3D" id="2.40.50.100">
    <property type="match status" value="1"/>
</dbReference>
<feature type="coiled-coil region" evidence="2">
    <location>
        <begin position="137"/>
        <end position="185"/>
    </location>
</feature>
<evidence type="ECO:0000256" key="2">
    <source>
        <dbReference type="SAM" id="Coils"/>
    </source>
</evidence>
<evidence type="ECO:0000313" key="5">
    <source>
        <dbReference type="Proteomes" id="UP000714380"/>
    </source>
</evidence>
<name>A0ABS7ZS72_9GAMM</name>
<dbReference type="PANTHER" id="PTHR30438">
    <property type="entry name" value="36 KDA ANTIGEN-RELATED"/>
    <property type="match status" value="1"/>
</dbReference>
<keyword evidence="2" id="KW-0175">Coiled coil</keyword>
<evidence type="ECO:0000313" key="4">
    <source>
        <dbReference type="EMBL" id="MCA6064618.1"/>
    </source>
</evidence>
<dbReference type="Proteomes" id="UP000714380">
    <property type="component" value="Unassembled WGS sequence"/>
</dbReference>
<evidence type="ECO:0000259" key="3">
    <source>
        <dbReference type="Pfam" id="PF25917"/>
    </source>
</evidence>
<keyword evidence="5" id="KW-1185">Reference proteome</keyword>
<comment type="similarity">
    <text evidence="1">Belongs to the membrane fusion protein (MFP) (TC 8.A.1) family.</text>
</comment>
<dbReference type="Gene3D" id="1.10.287.470">
    <property type="entry name" value="Helix hairpin bin"/>
    <property type="match status" value="1"/>
</dbReference>
<dbReference type="Gene3D" id="2.40.30.170">
    <property type="match status" value="1"/>
</dbReference>
<dbReference type="SUPFAM" id="SSF111369">
    <property type="entry name" value="HlyD-like secretion proteins"/>
    <property type="match status" value="2"/>
</dbReference>
<feature type="coiled-coil region" evidence="2">
    <location>
        <begin position="78"/>
        <end position="105"/>
    </location>
</feature>
<proteinExistence type="inferred from homology"/>
<dbReference type="RefSeq" id="WP_225675769.1">
    <property type="nucleotide sequence ID" value="NZ_JAEDAH010000088.1"/>
</dbReference>
<organism evidence="4 5">
    <name type="scientific">Thalassolituus marinus</name>
    <dbReference type="NCBI Taxonomy" id="671053"/>
    <lineage>
        <taxon>Bacteria</taxon>
        <taxon>Pseudomonadati</taxon>
        <taxon>Pseudomonadota</taxon>
        <taxon>Gammaproteobacteria</taxon>
        <taxon>Oceanospirillales</taxon>
        <taxon>Oceanospirillaceae</taxon>
        <taxon>Thalassolituus</taxon>
    </lineage>
</organism>
<dbReference type="PRINTS" id="PR01490">
    <property type="entry name" value="RTXTOXIND"/>
</dbReference>
<dbReference type="InterPro" id="IPR058625">
    <property type="entry name" value="MdtA-like_BSH"/>
</dbReference>